<organism evidence="2 3">
    <name type="scientific">Acetobacter tropicalis</name>
    <dbReference type="NCBI Taxonomy" id="104102"/>
    <lineage>
        <taxon>Bacteria</taxon>
        <taxon>Pseudomonadati</taxon>
        <taxon>Pseudomonadota</taxon>
        <taxon>Alphaproteobacteria</taxon>
        <taxon>Acetobacterales</taxon>
        <taxon>Acetobacteraceae</taxon>
        <taxon>Acetobacter</taxon>
    </lineage>
</organism>
<dbReference type="AlphaFoldDB" id="A0A149U496"/>
<evidence type="ECO:0000313" key="3">
    <source>
        <dbReference type="Proteomes" id="UP000075411"/>
    </source>
</evidence>
<feature type="transmembrane region" description="Helical" evidence="1">
    <location>
        <begin position="45"/>
        <end position="72"/>
    </location>
</feature>
<keyword evidence="1" id="KW-0472">Membrane</keyword>
<accession>A0A149U496</accession>
<keyword evidence="1" id="KW-0812">Transmembrane</keyword>
<evidence type="ECO:0000313" key="2">
    <source>
        <dbReference type="EMBL" id="KXV60228.1"/>
    </source>
</evidence>
<protein>
    <submittedName>
        <fullName evidence="2">Uncharacterized protein</fullName>
    </submittedName>
</protein>
<dbReference type="OrthoDB" id="7220622at2"/>
<gene>
    <name evidence="2" type="ORF">AD947_02635</name>
</gene>
<dbReference type="Proteomes" id="UP000075411">
    <property type="component" value="Unassembled WGS sequence"/>
</dbReference>
<dbReference type="RefSeq" id="WP_020943931.1">
    <property type="nucleotide sequence ID" value="NZ_JBKGFQ010000001.1"/>
</dbReference>
<evidence type="ECO:0000256" key="1">
    <source>
        <dbReference type="SAM" id="Phobius"/>
    </source>
</evidence>
<sequence length="95" mass="10657">MGEHDASGAQSSSRLEQRRAEYEAEFGEIEAKHREEYRIAQHGSVMGQVLCGVAIGLWWHPFIAFAAGIGLWGSVKEVRKKCDADAHRRQLYGVE</sequence>
<dbReference type="EMBL" id="LHZT01000094">
    <property type="protein sequence ID" value="KXV60228.1"/>
    <property type="molecule type" value="Genomic_DNA"/>
</dbReference>
<reference evidence="2 3" key="1">
    <citation type="submission" date="2015-06" db="EMBL/GenBank/DDBJ databases">
        <title>Improved classification and identification of acetic acid bacteria using matrix-assisted laser desorption/ionization time-of-flight mass spectrometry; Gluconobacter nephelii and Gluconobacter uchimurae are later heterotypic synonyms of Gluconobacter japonicus and Gluconobacter oxydans, respectively.</title>
        <authorList>
            <person name="Li L."/>
            <person name="Cleenwerck I."/>
            <person name="De Vuyst L."/>
            <person name="Vandamme P."/>
        </authorList>
    </citation>
    <scope>NUCLEOTIDE SEQUENCE [LARGE SCALE GENOMIC DNA]</scope>
    <source>
        <strain evidence="2 3">LMG 1663</strain>
    </source>
</reference>
<comment type="caution">
    <text evidence="2">The sequence shown here is derived from an EMBL/GenBank/DDBJ whole genome shotgun (WGS) entry which is preliminary data.</text>
</comment>
<name>A0A149U496_9PROT</name>
<dbReference type="PATRIC" id="fig|104102.12.peg.3310"/>
<keyword evidence="1" id="KW-1133">Transmembrane helix</keyword>
<proteinExistence type="predicted"/>